<dbReference type="Proteomes" id="UP000275461">
    <property type="component" value="Unassembled WGS sequence"/>
</dbReference>
<dbReference type="NCBIfam" id="NF004847">
    <property type="entry name" value="PRK06198.1"/>
    <property type="match status" value="1"/>
</dbReference>
<organism evidence="4 5">
    <name type="scientific">Alkalispirillum mobile</name>
    <dbReference type="NCBI Taxonomy" id="85925"/>
    <lineage>
        <taxon>Bacteria</taxon>
        <taxon>Pseudomonadati</taxon>
        <taxon>Pseudomonadota</taxon>
        <taxon>Gammaproteobacteria</taxon>
        <taxon>Chromatiales</taxon>
        <taxon>Ectothiorhodospiraceae</taxon>
        <taxon>Alkalispirillum</taxon>
    </lineage>
</organism>
<dbReference type="PANTHER" id="PTHR42760">
    <property type="entry name" value="SHORT-CHAIN DEHYDROGENASES/REDUCTASES FAMILY MEMBER"/>
    <property type="match status" value="1"/>
</dbReference>
<accession>A0A498C922</accession>
<proteinExistence type="inferred from homology"/>
<dbReference type="InterPro" id="IPR036291">
    <property type="entry name" value="NAD(P)-bd_dom_sf"/>
</dbReference>
<dbReference type="CDD" id="cd05233">
    <property type="entry name" value="SDR_c"/>
    <property type="match status" value="1"/>
</dbReference>
<reference evidence="4 5" key="1">
    <citation type="submission" date="2018-10" db="EMBL/GenBank/DDBJ databases">
        <title>Genomic Encyclopedia of Type Strains, Phase IV (KMG-IV): sequencing the most valuable type-strain genomes for metagenomic binning, comparative biology and taxonomic classification.</title>
        <authorList>
            <person name="Goeker M."/>
        </authorList>
    </citation>
    <scope>NUCLEOTIDE SEQUENCE [LARGE SCALE GENOMIC DNA]</scope>
    <source>
        <strain evidence="4 5">DSM 12769</strain>
    </source>
</reference>
<comment type="caution">
    <text evidence="4">The sequence shown here is derived from an EMBL/GenBank/DDBJ whole genome shotgun (WGS) entry which is preliminary data.</text>
</comment>
<evidence type="ECO:0000313" key="5">
    <source>
        <dbReference type="Proteomes" id="UP000275461"/>
    </source>
</evidence>
<dbReference type="GO" id="GO:0048038">
    <property type="term" value="F:quinone binding"/>
    <property type="evidence" value="ECO:0007669"/>
    <property type="project" value="TreeGrafter"/>
</dbReference>
<dbReference type="Pfam" id="PF13561">
    <property type="entry name" value="adh_short_C2"/>
    <property type="match status" value="1"/>
</dbReference>
<gene>
    <name evidence="4" type="ORF">DFR31_1583</name>
</gene>
<dbReference type="InterPro" id="IPR020904">
    <property type="entry name" value="Sc_DH/Rdtase_CS"/>
</dbReference>
<dbReference type="PRINTS" id="PR00081">
    <property type="entry name" value="GDHRDH"/>
</dbReference>
<name>A0A498C922_9GAMM</name>
<dbReference type="GO" id="GO:0016616">
    <property type="term" value="F:oxidoreductase activity, acting on the CH-OH group of donors, NAD or NADP as acceptor"/>
    <property type="evidence" value="ECO:0007669"/>
    <property type="project" value="TreeGrafter"/>
</dbReference>
<dbReference type="FunFam" id="3.40.50.720:FF:000084">
    <property type="entry name" value="Short-chain dehydrogenase reductase"/>
    <property type="match status" value="1"/>
</dbReference>
<comment type="similarity">
    <text evidence="1">Belongs to the short-chain dehydrogenases/reductases (SDR) family.</text>
</comment>
<evidence type="ECO:0000313" key="4">
    <source>
        <dbReference type="EMBL" id="RLK51639.1"/>
    </source>
</evidence>
<dbReference type="PRINTS" id="PR00080">
    <property type="entry name" value="SDRFAMILY"/>
</dbReference>
<dbReference type="InterPro" id="IPR057326">
    <property type="entry name" value="KR_dom"/>
</dbReference>
<dbReference type="PANTHER" id="PTHR42760:SF133">
    <property type="entry name" value="3-OXOACYL-[ACYL-CARRIER-PROTEIN] REDUCTASE"/>
    <property type="match status" value="1"/>
</dbReference>
<keyword evidence="2" id="KW-0560">Oxidoreductase</keyword>
<evidence type="ECO:0000256" key="2">
    <source>
        <dbReference type="ARBA" id="ARBA00023002"/>
    </source>
</evidence>
<evidence type="ECO:0000259" key="3">
    <source>
        <dbReference type="SMART" id="SM00822"/>
    </source>
</evidence>
<dbReference type="EMBL" id="RCDA01000001">
    <property type="protein sequence ID" value="RLK51639.1"/>
    <property type="molecule type" value="Genomic_DNA"/>
</dbReference>
<feature type="domain" description="Ketoreductase" evidence="3">
    <location>
        <begin position="14"/>
        <end position="192"/>
    </location>
</feature>
<dbReference type="GO" id="GO:0006633">
    <property type="term" value="P:fatty acid biosynthetic process"/>
    <property type="evidence" value="ECO:0007669"/>
    <property type="project" value="TreeGrafter"/>
</dbReference>
<protein>
    <submittedName>
        <fullName evidence="4">NAD(P)-dependent dehydrogenase (Short-subunit alcohol dehydrogenase family)</fullName>
    </submittedName>
</protein>
<dbReference type="Gene3D" id="3.40.50.720">
    <property type="entry name" value="NAD(P)-binding Rossmann-like Domain"/>
    <property type="match status" value="1"/>
</dbReference>
<keyword evidence="5" id="KW-1185">Reference proteome</keyword>
<dbReference type="OrthoDB" id="5801166at2"/>
<dbReference type="RefSeq" id="WP_121442035.1">
    <property type="nucleotide sequence ID" value="NZ_RCDA01000001.1"/>
</dbReference>
<dbReference type="InterPro" id="IPR002347">
    <property type="entry name" value="SDR_fam"/>
</dbReference>
<dbReference type="SMART" id="SM00822">
    <property type="entry name" value="PKS_KR"/>
    <property type="match status" value="1"/>
</dbReference>
<dbReference type="SUPFAM" id="SSF51735">
    <property type="entry name" value="NAD(P)-binding Rossmann-fold domains"/>
    <property type="match status" value="1"/>
</dbReference>
<sequence>MHSVNQYSQQFKGRVCVVTGGTQGLGEATARLFAQRGAAGVALCGRNVQNGESVASSIKQETGCPALYVPTDISKPEECAHFVREAGEQFGRIDVFASCAGTTERGWIDDTTPEIWDRIFATNVRGPFFMIQEAVKWMRRNPLDDASARGWIVNVISISAHGGQPFLVPYASSKGALQTLTKNLAFGLIEDRIRVNGLNIGWLNTPNEHAVQQSFHHRDPNWLEEAAPLQPFGRLIEPMDVANAIAFLGSEESGVVTGSVMDFDQTVIGCRFKKPGE</sequence>
<dbReference type="PROSITE" id="PS00061">
    <property type="entry name" value="ADH_SHORT"/>
    <property type="match status" value="1"/>
</dbReference>
<evidence type="ECO:0000256" key="1">
    <source>
        <dbReference type="ARBA" id="ARBA00006484"/>
    </source>
</evidence>
<dbReference type="AlphaFoldDB" id="A0A498C922"/>